<dbReference type="Proteomes" id="UP000283341">
    <property type="component" value="Unassembled WGS sequence"/>
</dbReference>
<evidence type="ECO:0000313" key="2">
    <source>
        <dbReference type="Proteomes" id="UP000283341"/>
    </source>
</evidence>
<dbReference type="EMBL" id="QRVJ01000002">
    <property type="protein sequence ID" value="RGS39334.1"/>
    <property type="molecule type" value="Genomic_DNA"/>
</dbReference>
<accession>A0A412IMZ6</accession>
<dbReference type="RefSeq" id="WP_117889663.1">
    <property type="nucleotide sequence ID" value="NZ_JADNFX010000005.1"/>
</dbReference>
<evidence type="ECO:0000313" key="1">
    <source>
        <dbReference type="EMBL" id="RGS39334.1"/>
    </source>
</evidence>
<organism evidence="1 2">
    <name type="scientific">Bacteroides cellulosilyticus</name>
    <dbReference type="NCBI Taxonomy" id="246787"/>
    <lineage>
        <taxon>Bacteria</taxon>
        <taxon>Pseudomonadati</taxon>
        <taxon>Bacteroidota</taxon>
        <taxon>Bacteroidia</taxon>
        <taxon>Bacteroidales</taxon>
        <taxon>Bacteroidaceae</taxon>
        <taxon>Bacteroides</taxon>
    </lineage>
</organism>
<name>A0A412IMZ6_9BACE</name>
<dbReference type="AlphaFoldDB" id="A0A412IMZ6"/>
<protein>
    <submittedName>
        <fullName evidence="1">Uncharacterized protein</fullName>
    </submittedName>
</protein>
<sequence length="386" mass="44719">MFDSITIHYIPKQHSIGKLAECLLFYDEVNIILRPNSLAHLLQNIGINELDDLRAFGLKIYIATDYFAAMPIGSGTRIMLLQTPHTDMHYRMIEMAMKEYFQTDVIAGKVRRRIIRYKDITQAFNFPKEALAELTNSTLYCNFYKKVLYKEFDELGIEELYLSNSIEYTFENSNNCYLLKSNLNINELNALAKRKGLEYEFNFSQQGFLLSLVSAFSDMIIAANKNSDLLTSTSCSLILSQKLSDIIQKTNKNLNSVSAFQRIILPESKDIETIINSKEKPFYDFIKLLEKAQEFKKWKKEIPEEKNFIEEYTKAISKNSTWIERLPIKIMRFIIFESLGATLDMLGSNGLASLGLSSFDSFIIDKLIKRWKPNQFISNNLRKFLC</sequence>
<comment type="caution">
    <text evidence="1">The sequence shown here is derived from an EMBL/GenBank/DDBJ whole genome shotgun (WGS) entry which is preliminary data.</text>
</comment>
<proteinExistence type="predicted"/>
<gene>
    <name evidence="1" type="ORF">DWX97_05315</name>
</gene>
<reference evidence="1 2" key="1">
    <citation type="submission" date="2018-08" db="EMBL/GenBank/DDBJ databases">
        <title>A genome reference for cultivated species of the human gut microbiota.</title>
        <authorList>
            <person name="Zou Y."/>
            <person name="Xue W."/>
            <person name="Luo G."/>
        </authorList>
    </citation>
    <scope>NUCLEOTIDE SEQUENCE [LARGE SCALE GENOMIC DNA]</scope>
    <source>
        <strain evidence="1 2">AF22-3AC</strain>
    </source>
</reference>